<dbReference type="Proteomes" id="UP000887581">
    <property type="component" value="Unplaced"/>
</dbReference>
<evidence type="ECO:0000256" key="1">
    <source>
        <dbReference type="SAM" id="MobiDB-lite"/>
    </source>
</evidence>
<feature type="region of interest" description="Disordered" evidence="1">
    <location>
        <begin position="1"/>
        <end position="21"/>
    </location>
</feature>
<dbReference type="AlphaFoldDB" id="A0A915Q6E7"/>
<sequence>MKKPARRAEKHEVTKVSSSRMKAARYDERTNLYLMSNLVAATEKISKLGWTAK</sequence>
<keyword evidence="2" id="KW-1185">Reference proteome</keyword>
<accession>A0A915Q6E7</accession>
<evidence type="ECO:0000313" key="2">
    <source>
        <dbReference type="Proteomes" id="UP000887581"/>
    </source>
</evidence>
<evidence type="ECO:0000313" key="3">
    <source>
        <dbReference type="WBParaSite" id="sdigi.contig69.g3520.t1"/>
    </source>
</evidence>
<dbReference type="WBParaSite" id="sdigi.contig69.g3520.t1">
    <property type="protein sequence ID" value="sdigi.contig69.g3520.t1"/>
    <property type="gene ID" value="sdigi.contig69.g3520"/>
</dbReference>
<name>A0A915Q6E7_9BILA</name>
<protein>
    <submittedName>
        <fullName evidence="3">Uncharacterized protein</fullName>
    </submittedName>
</protein>
<feature type="compositionally biased region" description="Basic and acidic residues" evidence="1">
    <location>
        <begin position="1"/>
        <end position="14"/>
    </location>
</feature>
<organism evidence="2 3">
    <name type="scientific">Setaria digitata</name>
    <dbReference type="NCBI Taxonomy" id="48799"/>
    <lineage>
        <taxon>Eukaryota</taxon>
        <taxon>Metazoa</taxon>
        <taxon>Ecdysozoa</taxon>
        <taxon>Nematoda</taxon>
        <taxon>Chromadorea</taxon>
        <taxon>Rhabditida</taxon>
        <taxon>Spirurina</taxon>
        <taxon>Spiruromorpha</taxon>
        <taxon>Filarioidea</taxon>
        <taxon>Setariidae</taxon>
        <taxon>Setaria</taxon>
    </lineage>
</organism>
<proteinExistence type="predicted"/>
<reference evidence="3" key="1">
    <citation type="submission" date="2022-11" db="UniProtKB">
        <authorList>
            <consortium name="WormBaseParasite"/>
        </authorList>
    </citation>
    <scope>IDENTIFICATION</scope>
</reference>